<sequence length="259" mass="28711">MPSSPSRAPKDAKNDLKGTQPLNMRPRKLTADMPAALPQHIASTTTPAGLQRFSPNCPADQLESKMTQDQLPHTPCFAYLAQKKTVWLNTPLQATKPDCRQPNPLGNLKHIVQSCPPPQAAYVTCPYQITPYHTQHHTTSGFLAFLASSSSPSLPRVGSPSHLHTPLRSTPLPGIRTNLTHPPIPEPPTTFSLADPSAHIRPSHTRPGKKHRISSKQADANRRRKLSMRRVLVPVPRPSRPISRIRLHKTKRTWHASQP</sequence>
<name>A0AA39WF52_9PEZI</name>
<comment type="caution">
    <text evidence="2">The sequence shown here is derived from an EMBL/GenBank/DDBJ whole genome shotgun (WGS) entry which is preliminary data.</text>
</comment>
<feature type="region of interest" description="Disordered" evidence="1">
    <location>
        <begin position="190"/>
        <end position="224"/>
    </location>
</feature>
<evidence type="ECO:0000256" key="1">
    <source>
        <dbReference type="SAM" id="MobiDB-lite"/>
    </source>
</evidence>
<evidence type="ECO:0000313" key="2">
    <source>
        <dbReference type="EMBL" id="KAK0614220.1"/>
    </source>
</evidence>
<dbReference type="EMBL" id="JAULSU010000006">
    <property type="protein sequence ID" value="KAK0614220.1"/>
    <property type="molecule type" value="Genomic_DNA"/>
</dbReference>
<dbReference type="AlphaFoldDB" id="A0AA39WF52"/>
<evidence type="ECO:0000313" key="3">
    <source>
        <dbReference type="Proteomes" id="UP001175000"/>
    </source>
</evidence>
<protein>
    <submittedName>
        <fullName evidence="2">Uncharacterized protein</fullName>
    </submittedName>
</protein>
<accession>A0AA39WF52</accession>
<feature type="region of interest" description="Disordered" evidence="1">
    <location>
        <begin position="1"/>
        <end position="52"/>
    </location>
</feature>
<dbReference type="Proteomes" id="UP001175000">
    <property type="component" value="Unassembled WGS sequence"/>
</dbReference>
<keyword evidence="3" id="KW-1185">Reference proteome</keyword>
<gene>
    <name evidence="2" type="ORF">B0T14DRAFT_300066</name>
</gene>
<feature type="compositionally biased region" description="Basic residues" evidence="1">
    <location>
        <begin position="201"/>
        <end position="214"/>
    </location>
</feature>
<reference evidence="2" key="1">
    <citation type="submission" date="2023-06" db="EMBL/GenBank/DDBJ databases">
        <title>Genome-scale phylogeny and comparative genomics of the fungal order Sordariales.</title>
        <authorList>
            <consortium name="Lawrence Berkeley National Laboratory"/>
            <person name="Hensen N."/>
            <person name="Bonometti L."/>
            <person name="Westerberg I."/>
            <person name="Brannstrom I.O."/>
            <person name="Guillou S."/>
            <person name="Cros-Aarteil S."/>
            <person name="Calhoun S."/>
            <person name="Haridas S."/>
            <person name="Kuo A."/>
            <person name="Mondo S."/>
            <person name="Pangilinan J."/>
            <person name="Riley R."/>
            <person name="Labutti K."/>
            <person name="Andreopoulos B."/>
            <person name="Lipzen A."/>
            <person name="Chen C."/>
            <person name="Yanf M."/>
            <person name="Daum C."/>
            <person name="Ng V."/>
            <person name="Clum A."/>
            <person name="Steindorff A."/>
            <person name="Ohm R."/>
            <person name="Martin F."/>
            <person name="Silar P."/>
            <person name="Natvig D."/>
            <person name="Lalanne C."/>
            <person name="Gautier V."/>
            <person name="Ament-Velasquez S.L."/>
            <person name="Kruys A."/>
            <person name="Hutchinson M.I."/>
            <person name="Powell A.J."/>
            <person name="Barry K."/>
            <person name="Miller A.N."/>
            <person name="Grigoriev I.V."/>
            <person name="Debuchy R."/>
            <person name="Gladieux P."/>
            <person name="Thoren M.H."/>
            <person name="Johannesson H."/>
        </authorList>
    </citation>
    <scope>NUCLEOTIDE SEQUENCE</scope>
    <source>
        <strain evidence="2">CBS 606.72</strain>
    </source>
</reference>
<proteinExistence type="predicted"/>
<organism evidence="2 3">
    <name type="scientific">Immersiella caudata</name>
    <dbReference type="NCBI Taxonomy" id="314043"/>
    <lineage>
        <taxon>Eukaryota</taxon>
        <taxon>Fungi</taxon>
        <taxon>Dikarya</taxon>
        <taxon>Ascomycota</taxon>
        <taxon>Pezizomycotina</taxon>
        <taxon>Sordariomycetes</taxon>
        <taxon>Sordariomycetidae</taxon>
        <taxon>Sordariales</taxon>
        <taxon>Lasiosphaeriaceae</taxon>
        <taxon>Immersiella</taxon>
    </lineage>
</organism>